<keyword evidence="1" id="KW-0808">Transferase</keyword>
<dbReference type="Pfam" id="PF00583">
    <property type="entry name" value="Acetyltransf_1"/>
    <property type="match status" value="1"/>
</dbReference>
<dbReference type="InterPro" id="IPR000182">
    <property type="entry name" value="GNAT_dom"/>
</dbReference>
<sequence length="122" mass="13696">MRKPEDHTCVVPLQPHSHQLSYVASNADSLEEADENPACTPLVIRAHGEPVGFAMYALDEEDGNYWVYRLMIDARFQGMGYGRAALSRIIQKLAELPDCSCIVLGVKPENERARRLYENAGF</sequence>
<dbReference type="PANTHER" id="PTHR43420">
    <property type="entry name" value="ACETYLTRANSFERASE"/>
    <property type="match status" value="1"/>
</dbReference>
<evidence type="ECO:0000313" key="5">
    <source>
        <dbReference type="Proteomes" id="UP000744980"/>
    </source>
</evidence>
<protein>
    <submittedName>
        <fullName evidence="4">GNAT family N-acetyltransferase</fullName>
    </submittedName>
</protein>
<evidence type="ECO:0000313" key="4">
    <source>
        <dbReference type="EMBL" id="MBM3096221.1"/>
    </source>
</evidence>
<dbReference type="AlphaFoldDB" id="A0AAW4FXX1"/>
<feature type="domain" description="N-acetyltransferase" evidence="3">
    <location>
        <begin position="1"/>
        <end position="122"/>
    </location>
</feature>
<evidence type="ECO:0000259" key="3">
    <source>
        <dbReference type="PROSITE" id="PS51186"/>
    </source>
</evidence>
<keyword evidence="2" id="KW-0012">Acyltransferase</keyword>
<dbReference type="InterPro" id="IPR050680">
    <property type="entry name" value="YpeA/RimI_acetyltransf"/>
</dbReference>
<dbReference type="PANTHER" id="PTHR43420:SF47">
    <property type="entry name" value="N-ACETYLTRANSFERASE DOMAIN-CONTAINING PROTEIN"/>
    <property type="match status" value="1"/>
</dbReference>
<keyword evidence="5" id="KW-1185">Reference proteome</keyword>
<dbReference type="GO" id="GO:0016747">
    <property type="term" value="F:acyltransferase activity, transferring groups other than amino-acyl groups"/>
    <property type="evidence" value="ECO:0007669"/>
    <property type="project" value="InterPro"/>
</dbReference>
<dbReference type="SUPFAM" id="SSF55729">
    <property type="entry name" value="Acyl-CoA N-acyltransferases (Nat)"/>
    <property type="match status" value="1"/>
</dbReference>
<comment type="caution">
    <text evidence="4">The sequence shown here is derived from an EMBL/GenBank/DDBJ whole genome shotgun (WGS) entry which is preliminary data.</text>
</comment>
<gene>
    <name evidence="4" type="ORF">GFB56_36825</name>
</gene>
<dbReference type="CDD" id="cd04301">
    <property type="entry name" value="NAT_SF"/>
    <property type="match status" value="1"/>
</dbReference>
<dbReference type="Gene3D" id="3.40.630.30">
    <property type="match status" value="1"/>
</dbReference>
<name>A0AAW4FXX1_9HYPH</name>
<dbReference type="InterPro" id="IPR016181">
    <property type="entry name" value="Acyl_CoA_acyltransferase"/>
</dbReference>
<accession>A0AAW4FXX1</accession>
<evidence type="ECO:0000256" key="2">
    <source>
        <dbReference type="ARBA" id="ARBA00023315"/>
    </source>
</evidence>
<proteinExistence type="predicted"/>
<dbReference type="EMBL" id="WXFA01000079">
    <property type="protein sequence ID" value="MBM3096221.1"/>
    <property type="molecule type" value="Genomic_DNA"/>
</dbReference>
<dbReference type="PROSITE" id="PS51186">
    <property type="entry name" value="GNAT"/>
    <property type="match status" value="1"/>
</dbReference>
<dbReference type="Proteomes" id="UP000744980">
    <property type="component" value="Unassembled WGS sequence"/>
</dbReference>
<organism evidence="4 5">
    <name type="scientific">Ensifer canadensis</name>
    <dbReference type="NCBI Taxonomy" id="555315"/>
    <lineage>
        <taxon>Bacteria</taxon>
        <taxon>Pseudomonadati</taxon>
        <taxon>Pseudomonadota</taxon>
        <taxon>Alphaproteobacteria</taxon>
        <taxon>Hyphomicrobiales</taxon>
        <taxon>Rhizobiaceae</taxon>
        <taxon>Sinorhizobium/Ensifer group</taxon>
        <taxon>Ensifer</taxon>
    </lineage>
</organism>
<reference evidence="4 5" key="1">
    <citation type="submission" date="2020-01" db="EMBL/GenBank/DDBJ databases">
        <title>Draft genome assembly of Ensifer adhaerens T173.</title>
        <authorList>
            <person name="Craig J.E."/>
            <person name="Stinchcombe J.R."/>
        </authorList>
    </citation>
    <scope>NUCLEOTIDE SEQUENCE [LARGE SCALE GENOMIC DNA]</scope>
    <source>
        <strain evidence="4 5">T173</strain>
    </source>
</reference>
<evidence type="ECO:0000256" key="1">
    <source>
        <dbReference type="ARBA" id="ARBA00022679"/>
    </source>
</evidence>